<keyword evidence="1" id="KW-0472">Membrane</keyword>
<proteinExistence type="predicted"/>
<keyword evidence="1" id="KW-1133">Transmembrane helix</keyword>
<evidence type="ECO:0000313" key="3">
    <source>
        <dbReference type="Proteomes" id="UP001054945"/>
    </source>
</evidence>
<name>A0AAV4NTD2_CAEEX</name>
<sequence>MNIWFKNSEDSEPEMGNTLEVFLLTFLKRIQIALWKMNLNFCFFGASFFAMRFNGMQKRIGLMHFVNESLSNTRSGKAAICIPDQKPTMLE</sequence>
<keyword evidence="1" id="KW-0812">Transmembrane</keyword>
<accession>A0AAV4NTD2</accession>
<gene>
    <name evidence="2" type="ORF">CEXT_291041</name>
</gene>
<protein>
    <submittedName>
        <fullName evidence="2">Uncharacterized protein</fullName>
    </submittedName>
</protein>
<dbReference type="EMBL" id="BPLR01021247">
    <property type="protein sequence ID" value="GIX87555.1"/>
    <property type="molecule type" value="Genomic_DNA"/>
</dbReference>
<evidence type="ECO:0000256" key="1">
    <source>
        <dbReference type="SAM" id="Phobius"/>
    </source>
</evidence>
<organism evidence="2 3">
    <name type="scientific">Caerostris extrusa</name>
    <name type="common">Bark spider</name>
    <name type="synonym">Caerostris bankana</name>
    <dbReference type="NCBI Taxonomy" id="172846"/>
    <lineage>
        <taxon>Eukaryota</taxon>
        <taxon>Metazoa</taxon>
        <taxon>Ecdysozoa</taxon>
        <taxon>Arthropoda</taxon>
        <taxon>Chelicerata</taxon>
        <taxon>Arachnida</taxon>
        <taxon>Araneae</taxon>
        <taxon>Araneomorphae</taxon>
        <taxon>Entelegynae</taxon>
        <taxon>Araneoidea</taxon>
        <taxon>Araneidae</taxon>
        <taxon>Caerostris</taxon>
    </lineage>
</organism>
<keyword evidence="3" id="KW-1185">Reference proteome</keyword>
<reference evidence="2 3" key="1">
    <citation type="submission" date="2021-06" db="EMBL/GenBank/DDBJ databases">
        <title>Caerostris extrusa draft genome.</title>
        <authorList>
            <person name="Kono N."/>
            <person name="Arakawa K."/>
        </authorList>
    </citation>
    <scope>NUCLEOTIDE SEQUENCE [LARGE SCALE GENOMIC DNA]</scope>
</reference>
<comment type="caution">
    <text evidence="2">The sequence shown here is derived from an EMBL/GenBank/DDBJ whole genome shotgun (WGS) entry which is preliminary data.</text>
</comment>
<dbReference type="AlphaFoldDB" id="A0AAV4NTD2"/>
<dbReference type="Proteomes" id="UP001054945">
    <property type="component" value="Unassembled WGS sequence"/>
</dbReference>
<feature type="transmembrane region" description="Helical" evidence="1">
    <location>
        <begin position="32"/>
        <end position="53"/>
    </location>
</feature>
<evidence type="ECO:0000313" key="2">
    <source>
        <dbReference type="EMBL" id="GIX87555.1"/>
    </source>
</evidence>